<dbReference type="Proteomes" id="UP000224006">
    <property type="component" value="Chromosome V"/>
</dbReference>
<protein>
    <submittedName>
        <fullName evidence="2">Uncharacterized protein</fullName>
    </submittedName>
</protein>
<feature type="region of interest" description="Disordered" evidence="1">
    <location>
        <begin position="1"/>
        <end position="176"/>
    </location>
</feature>
<sequence>MKEKARRQQESSGNRPEVRERKERLSQRVLQIVKAGKQQKTEMPYEGVLPLCRSDEDEMERRGRRTRLATRTAGTRAPTTKMKWAQGQKMANSSSRNGSYSRRRRGPVGEPHASTKREESDERSGGGAAGCDGATPHASKLPRQVKLSCEGCQEAKKKRGSEERKRTEERKRELSR</sequence>
<dbReference type="AlphaFoldDB" id="A0A2A9M9C2"/>
<accession>A0A2A9M9C2</accession>
<name>A0A2A9M9C2_BESBE</name>
<feature type="compositionally biased region" description="Basic and acidic residues" evidence="1">
    <location>
        <begin position="16"/>
        <end position="26"/>
    </location>
</feature>
<evidence type="ECO:0000313" key="3">
    <source>
        <dbReference type="Proteomes" id="UP000224006"/>
    </source>
</evidence>
<feature type="compositionally biased region" description="Basic and acidic residues" evidence="1">
    <location>
        <begin position="113"/>
        <end position="124"/>
    </location>
</feature>
<proteinExistence type="predicted"/>
<evidence type="ECO:0000313" key="2">
    <source>
        <dbReference type="EMBL" id="PFH35078.1"/>
    </source>
</evidence>
<comment type="caution">
    <text evidence="2">The sequence shown here is derived from an EMBL/GenBank/DDBJ whole genome shotgun (WGS) entry which is preliminary data.</text>
</comment>
<dbReference type="KEGG" id="bbes:BESB_059650"/>
<dbReference type="RefSeq" id="XP_029219087.1">
    <property type="nucleotide sequence ID" value="XM_029364379.1"/>
</dbReference>
<feature type="compositionally biased region" description="Basic and acidic residues" evidence="1">
    <location>
        <begin position="160"/>
        <end position="176"/>
    </location>
</feature>
<keyword evidence="3" id="KW-1185">Reference proteome</keyword>
<dbReference type="GeneID" id="40310893"/>
<reference evidence="2 3" key="1">
    <citation type="submission" date="2017-09" db="EMBL/GenBank/DDBJ databases">
        <title>Genome sequencing of Besnoitia besnoiti strain Bb-Ger1.</title>
        <authorList>
            <person name="Schares G."/>
            <person name="Venepally P."/>
            <person name="Lorenzi H.A."/>
        </authorList>
    </citation>
    <scope>NUCLEOTIDE SEQUENCE [LARGE SCALE GENOMIC DNA]</scope>
    <source>
        <strain evidence="2 3">Bb-Ger1</strain>
    </source>
</reference>
<dbReference type="VEuPathDB" id="ToxoDB:BESB_059650"/>
<organism evidence="2 3">
    <name type="scientific">Besnoitia besnoiti</name>
    <name type="common">Apicomplexan protozoan</name>
    <dbReference type="NCBI Taxonomy" id="94643"/>
    <lineage>
        <taxon>Eukaryota</taxon>
        <taxon>Sar</taxon>
        <taxon>Alveolata</taxon>
        <taxon>Apicomplexa</taxon>
        <taxon>Conoidasida</taxon>
        <taxon>Coccidia</taxon>
        <taxon>Eucoccidiorida</taxon>
        <taxon>Eimeriorina</taxon>
        <taxon>Sarcocystidae</taxon>
        <taxon>Besnoitia</taxon>
    </lineage>
</organism>
<dbReference type="EMBL" id="NWUJ01000005">
    <property type="protein sequence ID" value="PFH35078.1"/>
    <property type="molecule type" value="Genomic_DNA"/>
</dbReference>
<evidence type="ECO:0000256" key="1">
    <source>
        <dbReference type="SAM" id="MobiDB-lite"/>
    </source>
</evidence>
<feature type="compositionally biased region" description="Low complexity" evidence="1">
    <location>
        <begin position="69"/>
        <end position="80"/>
    </location>
</feature>
<gene>
    <name evidence="2" type="ORF">BESB_059650</name>
</gene>